<protein>
    <submittedName>
        <fullName evidence="2">Sugar-specific transcriptional regulator TrmB</fullName>
    </submittedName>
</protein>
<dbReference type="SUPFAM" id="SSF46785">
    <property type="entry name" value="Winged helix' DNA-binding domain"/>
    <property type="match status" value="1"/>
</dbReference>
<evidence type="ECO:0000259" key="1">
    <source>
        <dbReference type="Pfam" id="PF01978"/>
    </source>
</evidence>
<dbReference type="InterPro" id="IPR002831">
    <property type="entry name" value="Tscrpt_reg_TrmB_N"/>
</dbReference>
<accession>A0A1H1EV56</accession>
<dbReference type="Gene3D" id="1.10.10.10">
    <property type="entry name" value="Winged helix-like DNA-binding domain superfamily/Winged helix DNA-binding domain"/>
    <property type="match status" value="1"/>
</dbReference>
<dbReference type="Proteomes" id="UP000199289">
    <property type="component" value="Unassembled WGS sequence"/>
</dbReference>
<feature type="domain" description="Transcription regulator TrmB N-terminal" evidence="1">
    <location>
        <begin position="30"/>
        <end position="95"/>
    </location>
</feature>
<dbReference type="Pfam" id="PF01978">
    <property type="entry name" value="TrmB"/>
    <property type="match status" value="1"/>
</dbReference>
<name>A0A1H1EV56_9EURY</name>
<dbReference type="InterPro" id="IPR051797">
    <property type="entry name" value="TrmB-like"/>
</dbReference>
<dbReference type="EMBL" id="FNKQ01000003">
    <property type="protein sequence ID" value="SDQ92580.1"/>
    <property type="molecule type" value="Genomic_DNA"/>
</dbReference>
<dbReference type="InterPro" id="IPR036388">
    <property type="entry name" value="WH-like_DNA-bd_sf"/>
</dbReference>
<sequence>MLLRTVPEAPVEWLGPMSELSSYQEAVELLQKLGLKEYEAKCFVALSRLPKATAKEISETSDVPRTRVYDAIRVLETKGLVEVQHSNPQQFRSVPIGEAAETLRAEYESRTKSLVDALEAMGSASLNSDEEVTHEVWALSGESAIGNRLLQLVGDADEEVVLILGREGTVTDELLERLQSAQESGVDVLVGTTTEQFHEQIAEALPDAKVFISELSWLHSSPADPTDDTAISRLLLVDRNTILVSSVEEDNSGAVEYERAVFGKGFTNGIVVIARRLMAMGLSPIDDPKPRNE</sequence>
<dbReference type="InterPro" id="IPR036390">
    <property type="entry name" value="WH_DNA-bd_sf"/>
</dbReference>
<dbReference type="AlphaFoldDB" id="A0A1H1EV56"/>
<reference evidence="3" key="1">
    <citation type="submission" date="2016-10" db="EMBL/GenBank/DDBJ databases">
        <authorList>
            <person name="Varghese N."/>
            <person name="Submissions S."/>
        </authorList>
    </citation>
    <scope>NUCLEOTIDE SEQUENCE [LARGE SCALE GENOMIC DNA]</scope>
    <source>
        <strain evidence="3">CGMCC 1.12397</strain>
    </source>
</reference>
<evidence type="ECO:0000313" key="2">
    <source>
        <dbReference type="EMBL" id="SDQ92580.1"/>
    </source>
</evidence>
<dbReference type="PANTHER" id="PTHR34293">
    <property type="entry name" value="HTH-TYPE TRANSCRIPTIONAL REGULATOR TRMBL2"/>
    <property type="match status" value="1"/>
</dbReference>
<gene>
    <name evidence="2" type="ORF">SAMN05216278_3078</name>
</gene>
<proteinExistence type="predicted"/>
<dbReference type="PANTHER" id="PTHR34293:SF1">
    <property type="entry name" value="HTH-TYPE TRANSCRIPTIONAL REGULATOR TRMBL2"/>
    <property type="match status" value="1"/>
</dbReference>
<organism evidence="2 3">
    <name type="scientific">Halopelagius longus</name>
    <dbReference type="NCBI Taxonomy" id="1236180"/>
    <lineage>
        <taxon>Archaea</taxon>
        <taxon>Methanobacteriati</taxon>
        <taxon>Methanobacteriota</taxon>
        <taxon>Stenosarchaea group</taxon>
        <taxon>Halobacteria</taxon>
        <taxon>Halobacteriales</taxon>
        <taxon>Haloferacaceae</taxon>
    </lineage>
</organism>
<evidence type="ECO:0000313" key="3">
    <source>
        <dbReference type="Proteomes" id="UP000199289"/>
    </source>
</evidence>